<evidence type="ECO:0000259" key="2">
    <source>
        <dbReference type="Pfam" id="PF14940"/>
    </source>
</evidence>
<dbReference type="Proteomes" id="UP001431783">
    <property type="component" value="Unassembled WGS sequence"/>
</dbReference>
<keyword evidence="1" id="KW-0472">Membrane</keyword>
<gene>
    <name evidence="3" type="ORF">WA026_005291</name>
</gene>
<evidence type="ECO:0000256" key="1">
    <source>
        <dbReference type="SAM" id="Phobius"/>
    </source>
</evidence>
<name>A0AAW1UWZ7_9CUCU</name>
<evidence type="ECO:0000313" key="4">
    <source>
        <dbReference type="Proteomes" id="UP001431783"/>
    </source>
</evidence>
<dbReference type="Pfam" id="PF14940">
    <property type="entry name" value="TMEM219"/>
    <property type="match status" value="1"/>
</dbReference>
<organism evidence="3 4">
    <name type="scientific">Henosepilachna vigintioctopunctata</name>
    <dbReference type="NCBI Taxonomy" id="420089"/>
    <lineage>
        <taxon>Eukaryota</taxon>
        <taxon>Metazoa</taxon>
        <taxon>Ecdysozoa</taxon>
        <taxon>Arthropoda</taxon>
        <taxon>Hexapoda</taxon>
        <taxon>Insecta</taxon>
        <taxon>Pterygota</taxon>
        <taxon>Neoptera</taxon>
        <taxon>Endopterygota</taxon>
        <taxon>Coleoptera</taxon>
        <taxon>Polyphaga</taxon>
        <taxon>Cucujiformia</taxon>
        <taxon>Coccinelloidea</taxon>
        <taxon>Coccinellidae</taxon>
        <taxon>Epilachninae</taxon>
        <taxon>Epilachnini</taxon>
        <taxon>Henosepilachna</taxon>
    </lineage>
</organism>
<keyword evidence="4" id="KW-1185">Reference proteome</keyword>
<keyword evidence="1" id="KW-1133">Transmembrane helix</keyword>
<sequence>MERSAIKNLGYFAEKNPPVTLVIICLLFFTISTCTLAYYTQHQSQLLDTDVLLDIYQLKKFMNDLRVCIKPTGSNSINDQLVKREIDEQVVISASVSMKNLDQLSSNVSLVQGLINLEDFHWSCPDSISPKYLEISFNTSDKLEDDNICVKLRGPRKLLKIFSQRNVKLPLSISWQLQH</sequence>
<proteinExistence type="predicted"/>
<comment type="caution">
    <text evidence="3">The sequence shown here is derived from an EMBL/GenBank/DDBJ whole genome shotgun (WGS) entry which is preliminary data.</text>
</comment>
<protein>
    <recommendedName>
        <fullName evidence="2">TMEM248/TMEM219 domain-containing protein</fullName>
    </recommendedName>
</protein>
<dbReference type="EMBL" id="JARQZJ010000092">
    <property type="protein sequence ID" value="KAK9884341.1"/>
    <property type="molecule type" value="Genomic_DNA"/>
</dbReference>
<accession>A0AAW1UWZ7</accession>
<dbReference type="AlphaFoldDB" id="A0AAW1UWZ7"/>
<feature type="domain" description="TMEM248/TMEM219" evidence="2">
    <location>
        <begin position="12"/>
        <end position="96"/>
    </location>
</feature>
<evidence type="ECO:0000313" key="3">
    <source>
        <dbReference type="EMBL" id="KAK9884341.1"/>
    </source>
</evidence>
<keyword evidence="1" id="KW-0812">Transmembrane</keyword>
<feature type="transmembrane region" description="Helical" evidence="1">
    <location>
        <begin position="20"/>
        <end position="39"/>
    </location>
</feature>
<reference evidence="3 4" key="1">
    <citation type="submission" date="2023-03" db="EMBL/GenBank/DDBJ databases">
        <title>Genome insight into feeding habits of ladybird beetles.</title>
        <authorList>
            <person name="Li H.-S."/>
            <person name="Huang Y.-H."/>
            <person name="Pang H."/>
        </authorList>
    </citation>
    <scope>NUCLEOTIDE SEQUENCE [LARGE SCALE GENOMIC DNA]</scope>
    <source>
        <strain evidence="3">SYSU_2023b</strain>
        <tissue evidence="3">Whole body</tissue>
    </source>
</reference>
<dbReference type="InterPro" id="IPR039587">
    <property type="entry name" value="TMEM248/TMEM219_dom"/>
</dbReference>